<evidence type="ECO:0000256" key="1">
    <source>
        <dbReference type="SAM" id="Coils"/>
    </source>
</evidence>
<evidence type="ECO:0000313" key="4">
    <source>
        <dbReference type="Proteomes" id="UP000324974"/>
    </source>
</evidence>
<keyword evidence="2" id="KW-0812">Transmembrane</keyword>
<keyword evidence="1" id="KW-0175">Coiled coil</keyword>
<sequence length="437" mass="47150">MTRVDLAALKLDQLFAKLAADNRPKDAAPDHAVKTNPVPFDPHLELEDKHEKLYQKDALFQHKIEEFKTGGAKTIVGEMVTALAARFKTFAAVPAADRPGKVAQFNADLDAIITAHGDRIQQGGEQIADEYLAQVKAGKVARRKYQNKAGKNILMVVGSVAGTGAAIAATVATFGAAAPSLVFSVYGNYKACKELMGTIHSYKKEMDKHLASAQKTLTAITEKYNGSAWKTAKGEVVAKAADEFLKTQTDSIKKLESDIKHFDRHIDLGYLTVHKMGKEVTESKQALTKAVAEWEVERKKIAAAAAALPGDLSQQQLAKHADLKAELDQKLEAQPTWLGQLNDMEGELKKHKETVKTLSEAAKALKEKRPAWVAQSGNAMRLTTVGLGAAAGSFEAAAAEGAAQTAKLAETFTSTVAEFATTFGKQITDKAKQVLKR</sequence>
<name>A0A5C1AVT4_9BACT</name>
<evidence type="ECO:0000256" key="2">
    <source>
        <dbReference type="SAM" id="Phobius"/>
    </source>
</evidence>
<dbReference type="KEGG" id="lrs:PX52LOC_08041"/>
<proteinExistence type="predicted"/>
<gene>
    <name evidence="3" type="ORF">PX52LOC_08041</name>
</gene>
<dbReference type="RefSeq" id="WP_149115162.1">
    <property type="nucleotide sequence ID" value="NZ_CP042425.1"/>
</dbReference>
<dbReference type="Proteomes" id="UP000324974">
    <property type="component" value="Chromosome"/>
</dbReference>
<reference evidence="4" key="1">
    <citation type="submission" date="2019-08" db="EMBL/GenBank/DDBJ databases">
        <title>Limnoglobus roseus gen. nov., sp. nov., a novel freshwater planctomycete with a giant genome from the family Gemmataceae.</title>
        <authorList>
            <person name="Kulichevskaya I.S."/>
            <person name="Naumoff D.G."/>
            <person name="Miroshnikov K."/>
            <person name="Ivanova A."/>
            <person name="Philippov D.A."/>
            <person name="Hakobyan A."/>
            <person name="Rijpstra I.C."/>
            <person name="Sinninghe Damste J.S."/>
            <person name="Liesack W."/>
            <person name="Dedysh S.N."/>
        </authorList>
    </citation>
    <scope>NUCLEOTIDE SEQUENCE [LARGE SCALE GENOMIC DNA]</scope>
    <source>
        <strain evidence="4">PX52</strain>
    </source>
</reference>
<dbReference type="EMBL" id="CP042425">
    <property type="protein sequence ID" value="QEL20918.1"/>
    <property type="molecule type" value="Genomic_DNA"/>
</dbReference>
<accession>A0A5C1AVT4</accession>
<organism evidence="3 4">
    <name type="scientific">Limnoglobus roseus</name>
    <dbReference type="NCBI Taxonomy" id="2598579"/>
    <lineage>
        <taxon>Bacteria</taxon>
        <taxon>Pseudomonadati</taxon>
        <taxon>Planctomycetota</taxon>
        <taxon>Planctomycetia</taxon>
        <taxon>Gemmatales</taxon>
        <taxon>Gemmataceae</taxon>
        <taxon>Limnoglobus</taxon>
    </lineage>
</organism>
<protein>
    <submittedName>
        <fullName evidence="3">Uncharacterized protein</fullName>
    </submittedName>
</protein>
<keyword evidence="4" id="KW-1185">Reference proteome</keyword>
<feature type="coiled-coil region" evidence="1">
    <location>
        <begin position="341"/>
        <end position="368"/>
    </location>
</feature>
<evidence type="ECO:0000313" key="3">
    <source>
        <dbReference type="EMBL" id="QEL20918.1"/>
    </source>
</evidence>
<feature type="transmembrane region" description="Helical" evidence="2">
    <location>
        <begin position="153"/>
        <end position="186"/>
    </location>
</feature>
<keyword evidence="2" id="KW-0472">Membrane</keyword>
<keyword evidence="2" id="KW-1133">Transmembrane helix</keyword>
<dbReference type="AlphaFoldDB" id="A0A5C1AVT4"/>